<reference evidence="1" key="1">
    <citation type="submission" date="2023-11" db="EMBL/GenBank/DDBJ databases">
        <authorList>
            <person name="Poullet M."/>
        </authorList>
    </citation>
    <scope>NUCLEOTIDE SEQUENCE</scope>
    <source>
        <strain evidence="1">E1834</strain>
    </source>
</reference>
<organism evidence="1 2">
    <name type="scientific">Meloidogyne enterolobii</name>
    <name type="common">Root-knot nematode worm</name>
    <name type="synonym">Meloidogyne mayaguensis</name>
    <dbReference type="NCBI Taxonomy" id="390850"/>
    <lineage>
        <taxon>Eukaryota</taxon>
        <taxon>Metazoa</taxon>
        <taxon>Ecdysozoa</taxon>
        <taxon>Nematoda</taxon>
        <taxon>Chromadorea</taxon>
        <taxon>Rhabditida</taxon>
        <taxon>Tylenchina</taxon>
        <taxon>Tylenchomorpha</taxon>
        <taxon>Tylenchoidea</taxon>
        <taxon>Meloidogynidae</taxon>
        <taxon>Meloidogyninae</taxon>
        <taxon>Meloidogyne</taxon>
    </lineage>
</organism>
<gene>
    <name evidence="1" type="ORF">MENTE1834_LOCUS7492</name>
</gene>
<dbReference type="Proteomes" id="UP001497535">
    <property type="component" value="Unassembled WGS sequence"/>
</dbReference>
<sequence>MRLKIILFLFINYLNKYNNAQEGAFRKNYIVEKNQTWNGHFYILRDEQPFFRVFHETHRKVFRDNPNAGRMSNEPPSIDAQLMEEHGSDQRLREAAQFWHEHNQKLIHNQTNNQQEKHLEHNYPFQRRIKRAEKSQNNNLIKDDSKTLNELEILTKSLNSQQRKWMKAALNEIMKEGGGEGGEQNNEDNIQDNSMVLTVIERNQNK</sequence>
<dbReference type="EMBL" id="CAVMJV010000005">
    <property type="protein sequence ID" value="CAK5031323.1"/>
    <property type="molecule type" value="Genomic_DNA"/>
</dbReference>
<proteinExistence type="predicted"/>
<comment type="caution">
    <text evidence="1">The sequence shown here is derived from an EMBL/GenBank/DDBJ whole genome shotgun (WGS) entry which is preliminary data.</text>
</comment>
<name>A0ACB0Y4L8_MELEN</name>
<evidence type="ECO:0000313" key="1">
    <source>
        <dbReference type="EMBL" id="CAK5031323.1"/>
    </source>
</evidence>
<keyword evidence="2" id="KW-1185">Reference proteome</keyword>
<accession>A0ACB0Y4L8</accession>
<protein>
    <submittedName>
        <fullName evidence="1">Uncharacterized protein</fullName>
    </submittedName>
</protein>
<evidence type="ECO:0000313" key="2">
    <source>
        <dbReference type="Proteomes" id="UP001497535"/>
    </source>
</evidence>